<evidence type="ECO:0000256" key="9">
    <source>
        <dbReference type="SAM" id="Coils"/>
    </source>
</evidence>
<keyword evidence="7 8" id="KW-0424">Laminin EGF-like domain</keyword>
<dbReference type="PROSITE" id="PS50027">
    <property type="entry name" value="EGF_LAM_2"/>
    <property type="match status" value="2"/>
</dbReference>
<keyword evidence="4" id="KW-0964">Secreted</keyword>
<dbReference type="GO" id="GO:0009888">
    <property type="term" value="P:tissue development"/>
    <property type="evidence" value="ECO:0007669"/>
    <property type="project" value="TreeGrafter"/>
</dbReference>
<evidence type="ECO:0000256" key="11">
    <source>
        <dbReference type="SAM" id="SignalP"/>
    </source>
</evidence>
<evidence type="ECO:0000256" key="7">
    <source>
        <dbReference type="ARBA" id="ARBA00023292"/>
    </source>
</evidence>
<dbReference type="GO" id="GO:0005604">
    <property type="term" value="C:basement membrane"/>
    <property type="evidence" value="ECO:0007669"/>
    <property type="project" value="UniProtKB-SubCell"/>
</dbReference>
<protein>
    <submittedName>
        <fullName evidence="14">Laminin subunit gamma 2</fullName>
    </submittedName>
</protein>
<organism evidence="14 15">
    <name type="scientific">Cyclopterus lumpus</name>
    <name type="common">Lumpsucker</name>
    <dbReference type="NCBI Taxonomy" id="8103"/>
    <lineage>
        <taxon>Eukaryota</taxon>
        <taxon>Metazoa</taxon>
        <taxon>Chordata</taxon>
        <taxon>Craniata</taxon>
        <taxon>Vertebrata</taxon>
        <taxon>Euteleostomi</taxon>
        <taxon>Actinopterygii</taxon>
        <taxon>Neopterygii</taxon>
        <taxon>Teleostei</taxon>
        <taxon>Neoteleostei</taxon>
        <taxon>Acanthomorphata</taxon>
        <taxon>Eupercaria</taxon>
        <taxon>Perciformes</taxon>
        <taxon>Cottioidei</taxon>
        <taxon>Cottales</taxon>
        <taxon>Cyclopteridae</taxon>
        <taxon>Cyclopterus</taxon>
    </lineage>
</organism>
<dbReference type="SMART" id="SM00281">
    <property type="entry name" value="LamB"/>
    <property type="match status" value="1"/>
</dbReference>
<feature type="coiled-coil region" evidence="9">
    <location>
        <begin position="757"/>
        <end position="784"/>
    </location>
</feature>
<feature type="domain" description="Laminin EGF-like" evidence="12">
    <location>
        <begin position="470"/>
        <end position="524"/>
    </location>
</feature>
<dbReference type="InterPro" id="IPR000742">
    <property type="entry name" value="EGF"/>
</dbReference>
<feature type="chain" id="PRO_5034589510" evidence="11">
    <location>
        <begin position="22"/>
        <end position="1160"/>
    </location>
</feature>
<evidence type="ECO:0000256" key="6">
    <source>
        <dbReference type="ARBA" id="ARBA00023180"/>
    </source>
</evidence>
<feature type="compositionally biased region" description="Basic and acidic residues" evidence="10">
    <location>
        <begin position="1071"/>
        <end position="1083"/>
    </location>
</feature>
<proteinExistence type="predicted"/>
<dbReference type="GO" id="GO:0007411">
    <property type="term" value="P:axon guidance"/>
    <property type="evidence" value="ECO:0007669"/>
    <property type="project" value="TreeGrafter"/>
</dbReference>
<feature type="region of interest" description="Disordered" evidence="10">
    <location>
        <begin position="940"/>
        <end position="1160"/>
    </location>
</feature>
<dbReference type="PROSITE" id="PS01186">
    <property type="entry name" value="EGF_2"/>
    <property type="match status" value="1"/>
</dbReference>
<keyword evidence="15" id="KW-1185">Reference proteome</keyword>
<evidence type="ECO:0000256" key="10">
    <source>
        <dbReference type="SAM" id="MobiDB-lite"/>
    </source>
</evidence>
<feature type="disulfide bond" evidence="8">
    <location>
        <begin position="103"/>
        <end position="112"/>
    </location>
</feature>
<evidence type="ECO:0000256" key="2">
    <source>
        <dbReference type="ARBA" id="ARBA00022729"/>
    </source>
</evidence>
<accession>A0A8C2ZF89</accession>
<dbReference type="Pfam" id="PF00053">
    <property type="entry name" value="EGF_laminin"/>
    <property type="match status" value="4"/>
</dbReference>
<dbReference type="SMART" id="SM00180">
    <property type="entry name" value="EGF_Lam"/>
    <property type="match status" value="6"/>
</dbReference>
<dbReference type="PANTHER" id="PTHR10574:SF270">
    <property type="entry name" value="LAMININ SUBUNIT GAMMA-1"/>
    <property type="match status" value="1"/>
</dbReference>
<dbReference type="PROSITE" id="PS01248">
    <property type="entry name" value="EGF_LAM_1"/>
    <property type="match status" value="2"/>
</dbReference>
<keyword evidence="9" id="KW-0175">Coiled coil</keyword>
<dbReference type="PRINTS" id="PR00011">
    <property type="entry name" value="EGFLAMININ"/>
</dbReference>
<dbReference type="Proteomes" id="UP000694565">
    <property type="component" value="Unplaced"/>
</dbReference>
<dbReference type="SMART" id="SM00181">
    <property type="entry name" value="EGF"/>
    <property type="match status" value="4"/>
</dbReference>
<keyword evidence="6" id="KW-0325">Glycoprotein</keyword>
<keyword evidence="4" id="KW-0084">Basement membrane</keyword>
<keyword evidence="5 8" id="KW-1015">Disulfide bond</keyword>
<dbReference type="Gene3D" id="2.10.25.10">
    <property type="entry name" value="Laminin"/>
    <property type="match status" value="4"/>
</dbReference>
<keyword evidence="4" id="KW-0272">Extracellular matrix</keyword>
<sequence>MRSGWTSLFVLLVAALVAVQAAYTHYTHYATVRCDCNGRSRYCLRDAQGLHCVDCQGNTAGRHCERCKDGFHLAGAALSCTPCRCNLTGSVNATCDSRGRCSCKERVTGDKCDRCLDGPIGPNGCSQSRRPREDSGSQMCFCYGHSSKCSAQSSYSVHSITSTFADGPDGWKAATAQGITPDDVHFRWSPTHHDLEVISKNSLPVYLFAPAPYLGNQLLSYGQNFSFSLRLDRGVRHPSTNDVVLEGAGLRAAASLGDLRSIVPCGQKRNYSFRLDEQPGSRWRPQLSASQFQTLLQNLTAIKIRGTFGENGRGYLANVRLVTARRADGTPARWVQTCSCPPGYEGEFCEQCSDGFRRRTPADGAFSPCEPCSCRGGSCDPQTGDCYSADETPGELSCSKGFYRDPWPPRTCVKCPCPEGVTCSLAAGSLAPRCDRCPTGTTGPRCNVCQEGFYGVPPRGDATQQTCRSCQCNGHIDVDMEGSCDRSSGECLKCLNNTMGLSCEACMPGFYRGPAAAATAACKPCDCDLRGSESRRCEDGGRCRCRPGYEGLRCQRSDCPACFSPIKTKMEAYGGKLKELKTLFSDTDAGLKPAGRGQIEAALRATEELVDDLQYDTELLAGLEKNLQGRLASISRSQLAEGRVLQDVGDVADDVKRKQQTYKTKVEEVQGLMEEMKRKLDEAKANLRSAEIPLGDAPSGSNLLSSLEQTANSLADKHQAKADAVQRSANEALSDSEKSLALVRSLMNKENKVKELIGDLKATYDKASAQVKGLENQATRLSGEARDESSMADGMLKDIASMGRNIPLSLKGQVDAMVSRLDGVNQAVDGDISDLKALQDGVQRDKAATGDLLEMGKVAQKGFNELLDRVNMAKADTESVLQRIHSNTDELDNALDTLRGFDQQIDGGKASADAAIKRLPGIAAAVKQAVGDNAKTASVLGDRSSRLRRGAGKHQCAAGPGPRSGGCTGLWAVSRWSAEGSHRAEPGGPGPEDTGGGRSSRRGPGAGRQQDAGGRRRAGGRASGGNSGRRQKNRRRRGENPEGHPGPAGQHEPDWGGGRGSAAAPGGLCGRRPEGRGRPEASSEGRGAAGGRPAAPAERRPAGRLQHPERHREPGGDLGGRPQGLLQQPPRGEALRTSWSTMSTSSKRMRTSWSTMSTSS</sequence>
<evidence type="ECO:0000259" key="13">
    <source>
        <dbReference type="PROSITE" id="PS51115"/>
    </source>
</evidence>
<evidence type="ECO:0000313" key="14">
    <source>
        <dbReference type="Ensembl" id="ENSCLMP00005026311.1"/>
    </source>
</evidence>
<dbReference type="InterPro" id="IPR000034">
    <property type="entry name" value="Laminin_IV"/>
</dbReference>
<comment type="subcellular location">
    <subcellularLocation>
        <location evidence="1">Secreted</location>
        <location evidence="1">Extracellular space</location>
        <location evidence="1">Extracellular matrix</location>
        <location evidence="1">Basement membrane</location>
    </subcellularLocation>
</comment>
<keyword evidence="2 11" id="KW-0732">Signal</keyword>
<evidence type="ECO:0000256" key="3">
    <source>
        <dbReference type="ARBA" id="ARBA00022737"/>
    </source>
</evidence>
<feature type="compositionally biased region" description="Basic and acidic residues" evidence="10">
    <location>
        <begin position="1097"/>
        <end position="1115"/>
    </location>
</feature>
<dbReference type="GeneTree" id="ENSGT00940000160470"/>
<dbReference type="GO" id="GO:0009887">
    <property type="term" value="P:animal organ morphogenesis"/>
    <property type="evidence" value="ECO:0007669"/>
    <property type="project" value="TreeGrafter"/>
</dbReference>
<feature type="domain" description="Laminin EGF-like" evidence="12">
    <location>
        <begin position="83"/>
        <end position="127"/>
    </location>
</feature>
<feature type="coiled-coil region" evidence="9">
    <location>
        <begin position="659"/>
        <end position="693"/>
    </location>
</feature>
<dbReference type="PROSITE" id="PS51115">
    <property type="entry name" value="LAMININ_IVA"/>
    <property type="match status" value="1"/>
</dbReference>
<reference evidence="14" key="2">
    <citation type="submission" date="2025-09" db="UniProtKB">
        <authorList>
            <consortium name="Ensembl"/>
        </authorList>
    </citation>
    <scope>IDENTIFICATION</scope>
</reference>
<comment type="caution">
    <text evidence="8">Lacks conserved residue(s) required for the propagation of feature annotation.</text>
</comment>
<evidence type="ECO:0000313" key="15">
    <source>
        <dbReference type="Proteomes" id="UP000694565"/>
    </source>
</evidence>
<feature type="compositionally biased region" description="Low complexity" evidence="10">
    <location>
        <begin position="1084"/>
        <end position="1096"/>
    </location>
</feature>
<dbReference type="CDD" id="cd00055">
    <property type="entry name" value="EGF_Lam"/>
    <property type="match status" value="5"/>
</dbReference>
<dbReference type="Pfam" id="PF00052">
    <property type="entry name" value="Laminin_B"/>
    <property type="match status" value="1"/>
</dbReference>
<feature type="disulfide bond" evidence="8">
    <location>
        <begin position="494"/>
        <end position="503"/>
    </location>
</feature>
<evidence type="ECO:0000256" key="5">
    <source>
        <dbReference type="ARBA" id="ARBA00023157"/>
    </source>
</evidence>
<dbReference type="FunFam" id="2.10.25.10:FF:000188">
    <property type="entry name" value="Laminin subunit gamma 2"/>
    <property type="match status" value="2"/>
</dbReference>
<dbReference type="AlphaFoldDB" id="A0A8C2ZF89"/>
<feature type="domain" description="Laminin IV type A" evidence="13">
    <location>
        <begin position="166"/>
        <end position="337"/>
    </location>
</feature>
<dbReference type="PANTHER" id="PTHR10574">
    <property type="entry name" value="NETRIN/LAMININ-RELATED"/>
    <property type="match status" value="1"/>
</dbReference>
<evidence type="ECO:0000256" key="4">
    <source>
        <dbReference type="ARBA" id="ARBA00022869"/>
    </source>
</evidence>
<feature type="signal peptide" evidence="11">
    <location>
        <begin position="1"/>
        <end position="21"/>
    </location>
</feature>
<keyword evidence="3" id="KW-0677">Repeat</keyword>
<reference evidence="14" key="1">
    <citation type="submission" date="2025-08" db="UniProtKB">
        <authorList>
            <consortium name="Ensembl"/>
        </authorList>
    </citation>
    <scope>IDENTIFICATION</scope>
</reference>
<dbReference type="InterPro" id="IPR002049">
    <property type="entry name" value="LE_dom"/>
</dbReference>
<dbReference type="Pfam" id="PF24973">
    <property type="entry name" value="EGF_LMN_ATRN"/>
    <property type="match status" value="2"/>
</dbReference>
<dbReference type="SUPFAM" id="SSF57196">
    <property type="entry name" value="EGF/Laminin"/>
    <property type="match status" value="2"/>
</dbReference>
<dbReference type="Ensembl" id="ENSCLMT00005027471.1">
    <property type="protein sequence ID" value="ENSCLMP00005026311.1"/>
    <property type="gene ID" value="ENSCLMG00005012850.1"/>
</dbReference>
<evidence type="ECO:0000259" key="12">
    <source>
        <dbReference type="PROSITE" id="PS50027"/>
    </source>
</evidence>
<name>A0A8C2ZF89_CYCLU</name>
<feature type="compositionally biased region" description="Low complexity" evidence="10">
    <location>
        <begin position="1136"/>
        <end position="1160"/>
    </location>
</feature>
<gene>
    <name evidence="14" type="primary">lamc2</name>
</gene>
<feature type="disulfide bond" evidence="8">
    <location>
        <begin position="83"/>
        <end position="95"/>
    </location>
</feature>
<evidence type="ECO:0000256" key="1">
    <source>
        <dbReference type="ARBA" id="ARBA00004302"/>
    </source>
</evidence>
<evidence type="ECO:0000256" key="8">
    <source>
        <dbReference type="PROSITE-ProRule" id="PRU00460"/>
    </source>
</evidence>
<dbReference type="InterPro" id="IPR056863">
    <property type="entry name" value="LMN_ATRN_NET-like_EGF"/>
</dbReference>
<dbReference type="InterPro" id="IPR050440">
    <property type="entry name" value="Laminin/Netrin_ECM"/>
</dbReference>